<dbReference type="RefSeq" id="WP_249285369.1">
    <property type="nucleotide sequence ID" value="NZ_JACRSO010000003.1"/>
</dbReference>
<dbReference type="Proteomes" id="UP000654279">
    <property type="component" value="Unassembled WGS sequence"/>
</dbReference>
<reference evidence="1" key="1">
    <citation type="submission" date="2020-08" db="EMBL/GenBank/DDBJ databases">
        <title>Genome public.</title>
        <authorList>
            <person name="Liu C."/>
            <person name="Sun Q."/>
        </authorList>
    </citation>
    <scope>NUCLEOTIDE SEQUENCE</scope>
    <source>
        <strain evidence="1">NSJ-44</strain>
    </source>
</reference>
<evidence type="ECO:0000313" key="1">
    <source>
        <dbReference type="EMBL" id="MBC8529540.1"/>
    </source>
</evidence>
<sequence>MGIDEDSYTAYCLDEACYFIQRQIEEGFTPVFEQRVQSLRKFYGELMQT</sequence>
<comment type="caution">
    <text evidence="1">The sequence shown here is derived from an EMBL/GenBank/DDBJ whole genome shotgun (WGS) entry which is preliminary data.</text>
</comment>
<gene>
    <name evidence="1" type="ORF">H8699_08895</name>
</gene>
<dbReference type="EMBL" id="JACRSO010000003">
    <property type="protein sequence ID" value="MBC8529540.1"/>
    <property type="molecule type" value="Genomic_DNA"/>
</dbReference>
<evidence type="ECO:0000313" key="2">
    <source>
        <dbReference type="Proteomes" id="UP000654279"/>
    </source>
</evidence>
<keyword evidence="2" id="KW-1185">Reference proteome</keyword>
<dbReference type="AlphaFoldDB" id="A0A926CZD8"/>
<organism evidence="1 2">
    <name type="scientific">Luoshenia tenuis</name>
    <dbReference type="NCBI Taxonomy" id="2763654"/>
    <lineage>
        <taxon>Bacteria</taxon>
        <taxon>Bacillati</taxon>
        <taxon>Bacillota</taxon>
        <taxon>Clostridia</taxon>
        <taxon>Christensenellales</taxon>
        <taxon>Christensenellaceae</taxon>
        <taxon>Luoshenia</taxon>
    </lineage>
</organism>
<proteinExistence type="predicted"/>
<protein>
    <submittedName>
        <fullName evidence="1">Uncharacterized protein</fullName>
    </submittedName>
</protein>
<accession>A0A926CZD8</accession>
<name>A0A926CZD8_9FIRM</name>